<feature type="domain" description="DUF551" evidence="1">
    <location>
        <begin position="24"/>
        <end position="80"/>
    </location>
</feature>
<organism evidence="2 3">
    <name type="scientific">Salmonella schwarzengrund (strain CVM19633)</name>
    <dbReference type="NCBI Taxonomy" id="439843"/>
    <lineage>
        <taxon>Bacteria</taxon>
        <taxon>Pseudomonadati</taxon>
        <taxon>Pseudomonadota</taxon>
        <taxon>Gammaproteobacteria</taxon>
        <taxon>Enterobacterales</taxon>
        <taxon>Enterobacteriaceae</taxon>
        <taxon>Salmonella</taxon>
    </lineage>
</organism>
<dbReference type="EMBL" id="CP001127">
    <property type="protein sequence ID" value="ACF91528.1"/>
    <property type="molecule type" value="Genomic_DNA"/>
</dbReference>
<evidence type="ECO:0000313" key="3">
    <source>
        <dbReference type="Proteomes" id="UP000001865"/>
    </source>
</evidence>
<dbReference type="AlphaFoldDB" id="A0A0N1QY71"/>
<sequence length="80" mass="9376">MAELLNKAACAVTELQERRKSFRWISIDEELPEDESTVIVKNIDGVQWVADFSDDCFYPDEFPVYKMGGDEVTHWMRFPE</sequence>
<name>A0A0N1QY71_SALSV</name>
<protein>
    <recommendedName>
        <fullName evidence="1">DUF551 domain-containing protein</fullName>
    </recommendedName>
</protein>
<dbReference type="Pfam" id="PF04448">
    <property type="entry name" value="DUF551"/>
    <property type="match status" value="1"/>
</dbReference>
<evidence type="ECO:0000259" key="1">
    <source>
        <dbReference type="Pfam" id="PF04448"/>
    </source>
</evidence>
<proteinExistence type="predicted"/>
<accession>A0A0N1QY71</accession>
<evidence type="ECO:0000313" key="2">
    <source>
        <dbReference type="EMBL" id="ACF91528.1"/>
    </source>
</evidence>
<gene>
    <name evidence="2" type="ordered locus">SeSA_A0602</name>
</gene>
<dbReference type="InterPro" id="IPR007539">
    <property type="entry name" value="DUF551"/>
</dbReference>
<dbReference type="HOGENOM" id="CLU_2587717_0_0_6"/>
<dbReference type="KEGG" id="sew:SeSA_A0602"/>
<dbReference type="Proteomes" id="UP000001865">
    <property type="component" value="Chromosome"/>
</dbReference>
<reference evidence="2 3" key="1">
    <citation type="journal article" date="2011" name="J. Bacteriol.">
        <title>Comparative genomics of 28 Salmonella enterica isolates: evidence for CRISPR-mediated adaptive sublineage evolution.</title>
        <authorList>
            <person name="Fricke W.F."/>
            <person name="Mammel M.K."/>
            <person name="McDermott P.F."/>
            <person name="Tartera C."/>
            <person name="White D.G."/>
            <person name="Leclerc J.E."/>
            <person name="Ravel J."/>
            <person name="Cebula T.A."/>
        </authorList>
    </citation>
    <scope>NUCLEOTIDE SEQUENCE [LARGE SCALE GENOMIC DNA]</scope>
    <source>
        <strain evidence="2 3">CVM19633</strain>
    </source>
</reference>